<evidence type="ECO:0000313" key="3">
    <source>
        <dbReference type="Proteomes" id="UP000016935"/>
    </source>
</evidence>
<name>R0J0L1_EXST2</name>
<dbReference type="GeneID" id="19404221"/>
<proteinExistence type="predicted"/>
<organism evidence="2 3">
    <name type="scientific">Exserohilum turcicum (strain 28A)</name>
    <name type="common">Northern leaf blight fungus</name>
    <name type="synonym">Setosphaeria turcica</name>
    <dbReference type="NCBI Taxonomy" id="671987"/>
    <lineage>
        <taxon>Eukaryota</taxon>
        <taxon>Fungi</taxon>
        <taxon>Dikarya</taxon>
        <taxon>Ascomycota</taxon>
        <taxon>Pezizomycotina</taxon>
        <taxon>Dothideomycetes</taxon>
        <taxon>Pleosporomycetidae</taxon>
        <taxon>Pleosporales</taxon>
        <taxon>Pleosporineae</taxon>
        <taxon>Pleosporaceae</taxon>
        <taxon>Exserohilum</taxon>
    </lineage>
</organism>
<dbReference type="EMBL" id="KB908493">
    <property type="protein sequence ID" value="EOA90515.1"/>
    <property type="molecule type" value="Genomic_DNA"/>
</dbReference>
<sequence>MSETLGLMRNHTDGSVPACACGPATRNGGLGAAAMRPFAHCIQSVRPCRGRGRVSGSARSDGSMCGSSRPSWPSSTHRKTRAPDSSGSVASTSQSLAGGQAGRRSNGAYATSRRYWPARSKYTSSLPSAALDPPAQSRPRCTATATPLLPLPHYCHYHTTATPPPPPLPPLPPLLHATHCHPMPPTPPRLPPPCLKPSRRLNSQLARAPLPHLGTEAALPNPHAHGETCSQLAARLPPAHDEQCLPTLLQPVVNAPISPATTPLPSTCQPR</sequence>
<dbReference type="Proteomes" id="UP000016935">
    <property type="component" value="Unassembled WGS sequence"/>
</dbReference>
<gene>
    <name evidence="2" type="ORF">SETTUDRAFT_37150</name>
</gene>
<feature type="compositionally biased region" description="Polar residues" evidence="1">
    <location>
        <begin position="83"/>
        <end position="97"/>
    </location>
</feature>
<dbReference type="HOGENOM" id="CLU_1027328_0_0_1"/>
<feature type="compositionally biased region" description="Low complexity" evidence="1">
    <location>
        <begin position="54"/>
        <end position="63"/>
    </location>
</feature>
<evidence type="ECO:0000256" key="1">
    <source>
        <dbReference type="SAM" id="MobiDB-lite"/>
    </source>
</evidence>
<feature type="region of interest" description="Disordered" evidence="1">
    <location>
        <begin position="49"/>
        <end position="112"/>
    </location>
</feature>
<reference evidence="2 3" key="1">
    <citation type="journal article" date="2012" name="PLoS Pathog.">
        <title>Diverse lifestyles and strategies of plant pathogenesis encoded in the genomes of eighteen Dothideomycetes fungi.</title>
        <authorList>
            <person name="Ohm R.A."/>
            <person name="Feau N."/>
            <person name="Henrissat B."/>
            <person name="Schoch C.L."/>
            <person name="Horwitz B.A."/>
            <person name="Barry K.W."/>
            <person name="Condon B.J."/>
            <person name="Copeland A.C."/>
            <person name="Dhillon B."/>
            <person name="Glaser F."/>
            <person name="Hesse C.N."/>
            <person name="Kosti I."/>
            <person name="LaButti K."/>
            <person name="Lindquist E.A."/>
            <person name="Lucas S."/>
            <person name="Salamov A.A."/>
            <person name="Bradshaw R.E."/>
            <person name="Ciuffetti L."/>
            <person name="Hamelin R.C."/>
            <person name="Kema G.H.J."/>
            <person name="Lawrence C."/>
            <person name="Scott J.A."/>
            <person name="Spatafora J.W."/>
            <person name="Turgeon B.G."/>
            <person name="de Wit P.J.G.M."/>
            <person name="Zhong S."/>
            <person name="Goodwin S.B."/>
            <person name="Grigoriev I.V."/>
        </authorList>
    </citation>
    <scope>NUCLEOTIDE SEQUENCE [LARGE SCALE GENOMIC DNA]</scope>
    <source>
        <strain evidence="3">28A</strain>
    </source>
</reference>
<protein>
    <submittedName>
        <fullName evidence="2">Uncharacterized protein</fullName>
    </submittedName>
</protein>
<evidence type="ECO:0000313" key="2">
    <source>
        <dbReference type="EMBL" id="EOA90515.1"/>
    </source>
</evidence>
<accession>R0J0L1</accession>
<dbReference type="AlphaFoldDB" id="R0J0L1"/>
<keyword evidence="3" id="KW-1185">Reference proteome</keyword>
<dbReference type="RefSeq" id="XP_008021916.1">
    <property type="nucleotide sequence ID" value="XM_008023725.1"/>
</dbReference>
<feature type="compositionally biased region" description="Polar residues" evidence="1">
    <location>
        <begin position="65"/>
        <end position="75"/>
    </location>
</feature>
<reference evidence="2 3" key="2">
    <citation type="journal article" date="2013" name="PLoS Genet.">
        <title>Comparative genome structure, secondary metabolite, and effector coding capacity across Cochliobolus pathogens.</title>
        <authorList>
            <person name="Condon B.J."/>
            <person name="Leng Y."/>
            <person name="Wu D."/>
            <person name="Bushley K.E."/>
            <person name="Ohm R.A."/>
            <person name="Otillar R."/>
            <person name="Martin J."/>
            <person name="Schackwitz W."/>
            <person name="Grimwood J."/>
            <person name="MohdZainudin N."/>
            <person name="Xue C."/>
            <person name="Wang R."/>
            <person name="Manning V.A."/>
            <person name="Dhillon B."/>
            <person name="Tu Z.J."/>
            <person name="Steffenson B.J."/>
            <person name="Salamov A."/>
            <person name="Sun H."/>
            <person name="Lowry S."/>
            <person name="LaButti K."/>
            <person name="Han J."/>
            <person name="Copeland A."/>
            <person name="Lindquist E."/>
            <person name="Barry K."/>
            <person name="Schmutz J."/>
            <person name="Baker S.E."/>
            <person name="Ciuffetti L.M."/>
            <person name="Grigoriev I.V."/>
            <person name="Zhong S."/>
            <person name="Turgeon B.G."/>
        </authorList>
    </citation>
    <scope>NUCLEOTIDE SEQUENCE [LARGE SCALE GENOMIC DNA]</scope>
    <source>
        <strain evidence="3">28A</strain>
    </source>
</reference>